<dbReference type="CDD" id="cd07505">
    <property type="entry name" value="HAD_BPGM-like"/>
    <property type="match status" value="1"/>
</dbReference>
<reference evidence="1 2" key="1">
    <citation type="submission" date="2012-02" db="EMBL/GenBank/DDBJ databases">
        <title>Whole genome shotgun sequence of Gordonia terrae NBRC 100016.</title>
        <authorList>
            <person name="Takarada H."/>
            <person name="Hosoyama A."/>
            <person name="Tsuchikane K."/>
            <person name="Katsumata H."/>
            <person name="Yamazaki S."/>
            <person name="Fujita N."/>
        </authorList>
    </citation>
    <scope>NUCLEOTIDE SEQUENCE [LARGE SCALE GENOMIC DNA]</scope>
    <source>
        <strain evidence="1 2">NBRC 100016</strain>
    </source>
</reference>
<dbReference type="PANTHER" id="PTHR18901">
    <property type="entry name" value="2-DEOXYGLUCOSE-6-PHOSPHATE PHOSPHATASE 2"/>
    <property type="match status" value="1"/>
</dbReference>
<evidence type="ECO:0000313" key="1">
    <source>
        <dbReference type="EMBL" id="GAB42356.1"/>
    </source>
</evidence>
<dbReference type="EMBL" id="BAFD01000014">
    <property type="protein sequence ID" value="GAB42356.1"/>
    <property type="molecule type" value="Genomic_DNA"/>
</dbReference>
<proteinExistence type="predicted"/>
<gene>
    <name evidence="1" type="ORF">GOTRE_014_00510</name>
</gene>
<name>A0ABQ0H906_9ACTN</name>
<dbReference type="SFLD" id="SFLDG01129">
    <property type="entry name" value="C1.5:_HAD__Beta-PGM__Phosphata"/>
    <property type="match status" value="1"/>
</dbReference>
<evidence type="ECO:0000313" key="2">
    <source>
        <dbReference type="Proteomes" id="UP000004881"/>
    </source>
</evidence>
<protein>
    <submittedName>
        <fullName evidence="1">Hydrolase</fullName>
    </submittedName>
</protein>
<dbReference type="Proteomes" id="UP000004881">
    <property type="component" value="Unassembled WGS sequence"/>
</dbReference>
<dbReference type="SUPFAM" id="SSF56784">
    <property type="entry name" value="HAD-like"/>
    <property type="match status" value="1"/>
</dbReference>
<dbReference type="InterPro" id="IPR006439">
    <property type="entry name" value="HAD-SF_hydro_IA"/>
</dbReference>
<accession>A0ABQ0H906</accession>
<dbReference type="Pfam" id="PF00702">
    <property type="entry name" value="Hydrolase"/>
    <property type="match status" value="1"/>
</dbReference>
<comment type="caution">
    <text evidence="1">The sequence shown here is derived from an EMBL/GenBank/DDBJ whole genome shotgun (WGS) entry which is preliminary data.</text>
</comment>
<keyword evidence="1" id="KW-0378">Hydrolase</keyword>
<dbReference type="GO" id="GO:0016787">
    <property type="term" value="F:hydrolase activity"/>
    <property type="evidence" value="ECO:0007669"/>
    <property type="project" value="UniProtKB-KW"/>
</dbReference>
<dbReference type="InterPro" id="IPR023198">
    <property type="entry name" value="PGP-like_dom2"/>
</dbReference>
<keyword evidence="2" id="KW-1185">Reference proteome</keyword>
<dbReference type="Gene3D" id="3.40.50.1000">
    <property type="entry name" value="HAD superfamily/HAD-like"/>
    <property type="match status" value="1"/>
</dbReference>
<dbReference type="PRINTS" id="PR00413">
    <property type="entry name" value="HADHALOGNASE"/>
</dbReference>
<dbReference type="InterPro" id="IPR023214">
    <property type="entry name" value="HAD_sf"/>
</dbReference>
<dbReference type="SFLD" id="SFLDS00003">
    <property type="entry name" value="Haloacid_Dehalogenase"/>
    <property type="match status" value="1"/>
</dbReference>
<dbReference type="Gene3D" id="1.10.150.240">
    <property type="entry name" value="Putative phosphatase, domain 2"/>
    <property type="match status" value="1"/>
</dbReference>
<sequence>MTDTASARTSTTSITPSGTRLPAAVLWDMDGTLLDSEPIWDVAMAELAARHGLVMSPELRESTLGNSLPDALAKVHDAAGLSAADRDPDADGRWTLDRVAELFADDLPWRPGAPEALDLVAAAGIPMVLVTNTVRELTEVALETIGRERFTTTVCGDEVAVGKPAPDPYVRAAELLGVPTADCLAVEDSPTGAAAASAAGCPTLVVESAAPVEPGRLRVFRTSLVGLDLDDVADAWTGGLARISTCKNEES</sequence>
<organism evidence="1 2">
    <name type="scientific">Gordonia terrae NBRC 100016</name>
    <dbReference type="NCBI Taxonomy" id="1089454"/>
    <lineage>
        <taxon>Bacteria</taxon>
        <taxon>Bacillati</taxon>
        <taxon>Actinomycetota</taxon>
        <taxon>Actinomycetes</taxon>
        <taxon>Mycobacteriales</taxon>
        <taxon>Gordoniaceae</taxon>
        <taxon>Gordonia</taxon>
    </lineage>
</organism>
<dbReference type="InterPro" id="IPR036412">
    <property type="entry name" value="HAD-like_sf"/>
</dbReference>
<dbReference type="NCBIfam" id="TIGR01509">
    <property type="entry name" value="HAD-SF-IA-v3"/>
    <property type="match status" value="1"/>
</dbReference>
<dbReference type="PANTHER" id="PTHR18901:SF38">
    <property type="entry name" value="PSEUDOURIDINE-5'-PHOSPHATASE"/>
    <property type="match status" value="1"/>
</dbReference>